<dbReference type="Proteomes" id="UP000634136">
    <property type="component" value="Unassembled WGS sequence"/>
</dbReference>
<dbReference type="InterPro" id="IPR002156">
    <property type="entry name" value="RNaseH_domain"/>
</dbReference>
<dbReference type="Pfam" id="PF13456">
    <property type="entry name" value="RVT_3"/>
    <property type="match status" value="1"/>
</dbReference>
<name>A0A834WMX1_9FABA</name>
<dbReference type="InterPro" id="IPR012337">
    <property type="entry name" value="RNaseH-like_sf"/>
</dbReference>
<dbReference type="GO" id="GO:0003676">
    <property type="term" value="F:nucleic acid binding"/>
    <property type="evidence" value="ECO:0007669"/>
    <property type="project" value="InterPro"/>
</dbReference>
<dbReference type="OrthoDB" id="930973at2759"/>
<keyword evidence="3" id="KW-1185">Reference proteome</keyword>
<dbReference type="PANTHER" id="PTHR47723:SF19">
    <property type="entry name" value="POLYNUCLEOTIDYL TRANSFERASE, RIBONUCLEASE H-LIKE SUPERFAMILY PROTEIN"/>
    <property type="match status" value="1"/>
</dbReference>
<evidence type="ECO:0000313" key="2">
    <source>
        <dbReference type="EMBL" id="KAF7826743.1"/>
    </source>
</evidence>
<dbReference type="SUPFAM" id="SSF53098">
    <property type="entry name" value="Ribonuclease H-like"/>
    <property type="match status" value="1"/>
</dbReference>
<dbReference type="GO" id="GO:0004523">
    <property type="term" value="F:RNA-DNA hybrid ribonuclease activity"/>
    <property type="evidence" value="ECO:0007669"/>
    <property type="project" value="InterPro"/>
</dbReference>
<sequence>MTLDSGGRSVEYGLSSTSIFLGKLAVDDRARFWLDNWSGELRVFGMIVKVYDEAWRPSEEDRGTSCDNDKAWRKPMYLGYASILSAEIWGIYHGLVTAWNLGFRKVELESDSSQDIKIIQMLRETGCNLRPLQHKISCLLASDWEVKATHIPRNANGCPDTIAKHSLASSIGFNIWVIILL</sequence>
<gene>
    <name evidence="2" type="ORF">G2W53_017907</name>
</gene>
<dbReference type="Gene3D" id="3.30.420.10">
    <property type="entry name" value="Ribonuclease H-like superfamily/Ribonuclease H"/>
    <property type="match status" value="1"/>
</dbReference>
<dbReference type="EMBL" id="JAAIUW010000006">
    <property type="protein sequence ID" value="KAF7826743.1"/>
    <property type="molecule type" value="Genomic_DNA"/>
</dbReference>
<evidence type="ECO:0000259" key="1">
    <source>
        <dbReference type="Pfam" id="PF13456"/>
    </source>
</evidence>
<accession>A0A834WMX1</accession>
<dbReference type="InterPro" id="IPR044730">
    <property type="entry name" value="RNase_H-like_dom_plant"/>
</dbReference>
<proteinExistence type="predicted"/>
<organism evidence="2 3">
    <name type="scientific">Senna tora</name>
    <dbReference type="NCBI Taxonomy" id="362788"/>
    <lineage>
        <taxon>Eukaryota</taxon>
        <taxon>Viridiplantae</taxon>
        <taxon>Streptophyta</taxon>
        <taxon>Embryophyta</taxon>
        <taxon>Tracheophyta</taxon>
        <taxon>Spermatophyta</taxon>
        <taxon>Magnoliopsida</taxon>
        <taxon>eudicotyledons</taxon>
        <taxon>Gunneridae</taxon>
        <taxon>Pentapetalae</taxon>
        <taxon>rosids</taxon>
        <taxon>fabids</taxon>
        <taxon>Fabales</taxon>
        <taxon>Fabaceae</taxon>
        <taxon>Caesalpinioideae</taxon>
        <taxon>Cassia clade</taxon>
        <taxon>Senna</taxon>
    </lineage>
</organism>
<reference evidence="2" key="1">
    <citation type="submission" date="2020-09" db="EMBL/GenBank/DDBJ databases">
        <title>Genome-Enabled Discovery of Anthraquinone Biosynthesis in Senna tora.</title>
        <authorList>
            <person name="Kang S.-H."/>
            <person name="Pandey R.P."/>
            <person name="Lee C.-M."/>
            <person name="Sim J.-S."/>
            <person name="Jeong J.-T."/>
            <person name="Choi B.-S."/>
            <person name="Jung M."/>
            <person name="Ginzburg D."/>
            <person name="Zhao K."/>
            <person name="Won S.Y."/>
            <person name="Oh T.-J."/>
            <person name="Yu Y."/>
            <person name="Kim N.-H."/>
            <person name="Lee O.R."/>
            <person name="Lee T.-H."/>
            <person name="Bashyal P."/>
            <person name="Kim T.-S."/>
            <person name="Lee W.-H."/>
            <person name="Kawkins C."/>
            <person name="Kim C.-K."/>
            <person name="Kim J.S."/>
            <person name="Ahn B.O."/>
            <person name="Rhee S.Y."/>
            <person name="Sohng J.K."/>
        </authorList>
    </citation>
    <scope>NUCLEOTIDE SEQUENCE</scope>
    <source>
        <tissue evidence="2">Leaf</tissue>
    </source>
</reference>
<evidence type="ECO:0000313" key="3">
    <source>
        <dbReference type="Proteomes" id="UP000634136"/>
    </source>
</evidence>
<dbReference type="InterPro" id="IPR036397">
    <property type="entry name" value="RNaseH_sf"/>
</dbReference>
<feature type="domain" description="RNase H type-1" evidence="1">
    <location>
        <begin position="80"/>
        <end position="165"/>
    </location>
</feature>
<protein>
    <submittedName>
        <fullName evidence="2">Ribonuclease H</fullName>
    </submittedName>
</protein>
<dbReference type="CDD" id="cd06222">
    <property type="entry name" value="RNase_H_like"/>
    <property type="match status" value="1"/>
</dbReference>
<comment type="caution">
    <text evidence="2">The sequence shown here is derived from an EMBL/GenBank/DDBJ whole genome shotgun (WGS) entry which is preliminary data.</text>
</comment>
<dbReference type="InterPro" id="IPR053151">
    <property type="entry name" value="RNase_H-like"/>
</dbReference>
<dbReference type="AlphaFoldDB" id="A0A834WMX1"/>
<dbReference type="PANTHER" id="PTHR47723">
    <property type="entry name" value="OS05G0353850 PROTEIN"/>
    <property type="match status" value="1"/>
</dbReference>